<proteinExistence type="predicted"/>
<dbReference type="GO" id="GO:0016747">
    <property type="term" value="F:acyltransferase activity, transferring groups other than amino-acyl groups"/>
    <property type="evidence" value="ECO:0007669"/>
    <property type="project" value="InterPro"/>
</dbReference>
<dbReference type="EMBL" id="CP122566">
    <property type="protein sequence ID" value="WGH94119.1"/>
    <property type="molecule type" value="Genomic_DNA"/>
</dbReference>
<dbReference type="AlphaFoldDB" id="A0AAJ6AQQ6"/>
<keyword evidence="3" id="KW-1185">Reference proteome</keyword>
<reference evidence="2 3" key="1">
    <citation type="submission" date="2023-03" db="EMBL/GenBank/DDBJ databases">
        <title>Complete genome sequences of several Auritidibacter ignavus strains isolated from ear infections.</title>
        <authorList>
            <person name="Baehr T."/>
            <person name="Baumhoegger A.M."/>
        </authorList>
    </citation>
    <scope>NUCLEOTIDE SEQUENCE [LARGE SCALE GENOMIC DNA]</scope>
    <source>
        <strain evidence="2 3">BABAE-6</strain>
    </source>
</reference>
<evidence type="ECO:0000259" key="1">
    <source>
        <dbReference type="PROSITE" id="PS51186"/>
    </source>
</evidence>
<dbReference type="InterPro" id="IPR000182">
    <property type="entry name" value="GNAT_dom"/>
</dbReference>
<accession>A0AAJ6AQQ6</accession>
<evidence type="ECO:0000313" key="2">
    <source>
        <dbReference type="EMBL" id="WGH94119.1"/>
    </source>
</evidence>
<dbReference type="SUPFAM" id="SSF55729">
    <property type="entry name" value="Acyl-CoA N-acyltransferases (Nat)"/>
    <property type="match status" value="1"/>
</dbReference>
<dbReference type="Pfam" id="PF13312">
    <property type="entry name" value="DUF4081"/>
    <property type="match status" value="1"/>
</dbReference>
<dbReference type="Pfam" id="PF00583">
    <property type="entry name" value="Acetyltransf_1"/>
    <property type="match status" value="1"/>
</dbReference>
<organism evidence="2 3">
    <name type="scientific">Auritidibacter ignavus</name>
    <dbReference type="NCBI Taxonomy" id="678932"/>
    <lineage>
        <taxon>Bacteria</taxon>
        <taxon>Bacillati</taxon>
        <taxon>Actinomycetota</taxon>
        <taxon>Actinomycetes</taxon>
        <taxon>Micrococcales</taxon>
        <taxon>Micrococcaceae</taxon>
        <taxon>Auritidibacter</taxon>
    </lineage>
</organism>
<dbReference type="PROSITE" id="PS51186">
    <property type="entry name" value="GNAT"/>
    <property type="match status" value="1"/>
</dbReference>
<name>A0AAJ6AQQ6_9MICC</name>
<gene>
    <name evidence="2" type="ORF">QDX21_04835</name>
</gene>
<dbReference type="InterPro" id="IPR016181">
    <property type="entry name" value="Acyl_CoA_acyltransferase"/>
</dbReference>
<keyword evidence="2" id="KW-0012">Acyltransferase</keyword>
<keyword evidence="2" id="KW-0808">Transferase</keyword>
<dbReference type="Gene3D" id="3.40.630.30">
    <property type="match status" value="1"/>
</dbReference>
<protein>
    <submittedName>
        <fullName evidence="2">GNAT family N-acetyltransferase</fullName>
        <ecNumber evidence="2">2.3.1.-</ecNumber>
    </submittedName>
</protein>
<dbReference type="Proteomes" id="UP001224674">
    <property type="component" value="Chromosome"/>
</dbReference>
<evidence type="ECO:0000313" key="3">
    <source>
        <dbReference type="Proteomes" id="UP001224674"/>
    </source>
</evidence>
<feature type="domain" description="N-acetyltransferase" evidence="1">
    <location>
        <begin position="163"/>
        <end position="306"/>
    </location>
</feature>
<dbReference type="InterPro" id="IPR025289">
    <property type="entry name" value="DUF4081"/>
</dbReference>
<sequence>MRFARQMRWLLDTEDQLSRTTGDMVRILSDDDTEALSRLVASDPVAHCYVQSLLDGGRGAGPGRDLHRGLFLGIDDEHDPNELRCAVWVGSNIVPVAVNEFYGEILGMAIRCLGRRYGSIFGPRDAVHGIWSSLSYGLQQPRAIRTSQPLMTTRSLSAVPVDPDVRVAQAGDFNTVFPAAVEMFTEELGYSPMKDSSNSYRARVRQLIESGWCLVKTPGRRIGGEVLFKADLGVVTNDCIQIQGVWIPEHLRGRGEASSLMSAVVAHSLTLAPVVSLYVNDFNVAALKTYRNVGFEVTGEFATVLF</sequence>
<dbReference type="RefSeq" id="WP_279675266.1">
    <property type="nucleotide sequence ID" value="NZ_CP122566.1"/>
</dbReference>
<dbReference type="EC" id="2.3.1.-" evidence="2"/>